<evidence type="ECO:0000256" key="1">
    <source>
        <dbReference type="SAM" id="MobiDB-lite"/>
    </source>
</evidence>
<gene>
    <name evidence="3" type="ORF">GH714_038113</name>
</gene>
<feature type="region of interest" description="Disordered" evidence="1">
    <location>
        <begin position="141"/>
        <end position="165"/>
    </location>
</feature>
<feature type="region of interest" description="Disordered" evidence="1">
    <location>
        <begin position="217"/>
        <end position="244"/>
    </location>
</feature>
<evidence type="ECO:0000256" key="2">
    <source>
        <dbReference type="SAM" id="Phobius"/>
    </source>
</evidence>
<feature type="compositionally biased region" description="Low complexity" evidence="1">
    <location>
        <begin position="227"/>
        <end position="236"/>
    </location>
</feature>
<sequence length="276" mass="29636">MEAMQNYPRHVPVHVLRELGEHACKLPIRCVIPGNQPEKFMGIPICTYIQLHPLLEHQTAHAAASFAATFWPYANVGSSADSLPCAQGGFPSRQMNFAPSMAAIAAATVAAATAWWAAHGLLPLCAPLHASFTCPPPATAVPSMDAGQVPAGKTERKETTLENPPLQDQQLDLEHSEALQSQNSASKDSGCTKQNIVSKATDREMAATAPEIHDLSKLKNRKQVDRSSCGSNTSSSGEVETDALEKLEKERKSQTKLIQIIQLPSLVAVEVEVVAT</sequence>
<keyword evidence="2" id="KW-1133">Transmembrane helix</keyword>
<name>A0A6A6LXD6_HEVBR</name>
<evidence type="ECO:0000313" key="3">
    <source>
        <dbReference type="EMBL" id="KAF2304833.1"/>
    </source>
</evidence>
<protein>
    <submittedName>
        <fullName evidence="3">Uncharacterized protein</fullName>
    </submittedName>
</protein>
<evidence type="ECO:0000313" key="4">
    <source>
        <dbReference type="Proteomes" id="UP000467840"/>
    </source>
</evidence>
<comment type="caution">
    <text evidence="3">The sequence shown here is derived from an EMBL/GenBank/DDBJ whole genome shotgun (WGS) entry which is preliminary data.</text>
</comment>
<dbReference type="AlphaFoldDB" id="A0A6A6LXD6"/>
<reference evidence="3 4" key="1">
    <citation type="journal article" date="2020" name="Mol. Plant">
        <title>The Chromosome-Based Rubber Tree Genome Provides New Insights into Spurge Genome Evolution and Rubber Biosynthesis.</title>
        <authorList>
            <person name="Liu J."/>
            <person name="Shi C."/>
            <person name="Shi C.C."/>
            <person name="Li W."/>
            <person name="Zhang Q.J."/>
            <person name="Zhang Y."/>
            <person name="Li K."/>
            <person name="Lu H.F."/>
            <person name="Shi C."/>
            <person name="Zhu S.T."/>
            <person name="Xiao Z.Y."/>
            <person name="Nan H."/>
            <person name="Yue Y."/>
            <person name="Zhu X.G."/>
            <person name="Wu Y."/>
            <person name="Hong X.N."/>
            <person name="Fan G.Y."/>
            <person name="Tong Y."/>
            <person name="Zhang D."/>
            <person name="Mao C.L."/>
            <person name="Liu Y.L."/>
            <person name="Hao S.J."/>
            <person name="Liu W.Q."/>
            <person name="Lv M.Q."/>
            <person name="Zhang H.B."/>
            <person name="Liu Y."/>
            <person name="Hu-Tang G.R."/>
            <person name="Wang J.P."/>
            <person name="Wang J.H."/>
            <person name="Sun Y.H."/>
            <person name="Ni S.B."/>
            <person name="Chen W.B."/>
            <person name="Zhang X.C."/>
            <person name="Jiao Y.N."/>
            <person name="Eichler E.E."/>
            <person name="Li G.H."/>
            <person name="Liu X."/>
            <person name="Gao L.Z."/>
        </authorList>
    </citation>
    <scope>NUCLEOTIDE SEQUENCE [LARGE SCALE GENOMIC DNA]</scope>
    <source>
        <strain evidence="4">cv. GT1</strain>
        <tissue evidence="3">Leaf</tissue>
    </source>
</reference>
<dbReference type="EMBL" id="JAAGAX010000009">
    <property type="protein sequence ID" value="KAF2304833.1"/>
    <property type="molecule type" value="Genomic_DNA"/>
</dbReference>
<keyword evidence="4" id="KW-1185">Reference proteome</keyword>
<keyword evidence="2" id="KW-0472">Membrane</keyword>
<proteinExistence type="predicted"/>
<dbReference type="Proteomes" id="UP000467840">
    <property type="component" value="Chromosome 16"/>
</dbReference>
<organism evidence="3 4">
    <name type="scientific">Hevea brasiliensis</name>
    <name type="common">Para rubber tree</name>
    <name type="synonym">Siphonia brasiliensis</name>
    <dbReference type="NCBI Taxonomy" id="3981"/>
    <lineage>
        <taxon>Eukaryota</taxon>
        <taxon>Viridiplantae</taxon>
        <taxon>Streptophyta</taxon>
        <taxon>Embryophyta</taxon>
        <taxon>Tracheophyta</taxon>
        <taxon>Spermatophyta</taxon>
        <taxon>Magnoliopsida</taxon>
        <taxon>eudicotyledons</taxon>
        <taxon>Gunneridae</taxon>
        <taxon>Pentapetalae</taxon>
        <taxon>rosids</taxon>
        <taxon>fabids</taxon>
        <taxon>Malpighiales</taxon>
        <taxon>Euphorbiaceae</taxon>
        <taxon>Crotonoideae</taxon>
        <taxon>Micrandreae</taxon>
        <taxon>Hevea</taxon>
    </lineage>
</organism>
<keyword evidence="2" id="KW-0812">Transmembrane</keyword>
<feature type="transmembrane region" description="Helical" evidence="2">
    <location>
        <begin position="97"/>
        <end position="118"/>
    </location>
</feature>
<accession>A0A6A6LXD6</accession>